<comment type="similarity">
    <text evidence="1">Belongs to the CapA family.</text>
</comment>
<gene>
    <name evidence="6" type="ORF">ETP43_06050</name>
</gene>
<dbReference type="OrthoDB" id="9810906at2"/>
<evidence type="ECO:0000256" key="2">
    <source>
        <dbReference type="SAM" id="Coils"/>
    </source>
</evidence>
<proteinExistence type="inferred from homology"/>
<dbReference type="SMART" id="SM00854">
    <property type="entry name" value="PGA_cap"/>
    <property type="match status" value="1"/>
</dbReference>
<evidence type="ECO:0000256" key="1">
    <source>
        <dbReference type="ARBA" id="ARBA00005662"/>
    </source>
</evidence>
<keyword evidence="2" id="KW-0175">Coiled coil</keyword>
<keyword evidence="4" id="KW-0472">Membrane</keyword>
<feature type="compositionally biased region" description="Polar residues" evidence="3">
    <location>
        <begin position="1"/>
        <end position="11"/>
    </location>
</feature>
<dbReference type="AlphaFoldDB" id="A0A4Q1RGR4"/>
<keyword evidence="4" id="KW-0812">Transmembrane</keyword>
<dbReference type="Proteomes" id="UP000290106">
    <property type="component" value="Unassembled WGS sequence"/>
</dbReference>
<name>A0A4Q1RGR4_9FIRM</name>
<keyword evidence="7" id="KW-1185">Reference proteome</keyword>
<dbReference type="SUPFAM" id="SSF56300">
    <property type="entry name" value="Metallo-dependent phosphatases"/>
    <property type="match status" value="1"/>
</dbReference>
<dbReference type="InterPro" id="IPR019079">
    <property type="entry name" value="Capsule_synth_CapA"/>
</dbReference>
<protein>
    <submittedName>
        <fullName evidence="6">CapA family protein</fullName>
    </submittedName>
</protein>
<dbReference type="Pfam" id="PF09587">
    <property type="entry name" value="PGA_cap"/>
    <property type="match status" value="1"/>
</dbReference>
<dbReference type="Gene3D" id="3.60.21.10">
    <property type="match status" value="1"/>
</dbReference>
<evidence type="ECO:0000256" key="4">
    <source>
        <dbReference type="SAM" id="Phobius"/>
    </source>
</evidence>
<evidence type="ECO:0000259" key="5">
    <source>
        <dbReference type="SMART" id="SM00854"/>
    </source>
</evidence>
<accession>A0A4Q1RGR4</accession>
<evidence type="ECO:0000313" key="7">
    <source>
        <dbReference type="Proteomes" id="UP000290106"/>
    </source>
</evidence>
<feature type="domain" description="Capsule synthesis protein CapA" evidence="5">
    <location>
        <begin position="91"/>
        <end position="339"/>
    </location>
</feature>
<sequence>MDTPNTQNNTSRMRESRKLEQKRKRQQQVRRQKIFLACSCLILTAGIGLFVTLYHNHQRAAAQEAELRKQIKQKQEAELQKQQKLENNTIRFVAVGDNLIHQGIYESADTTQTVWNYDHLYEHIRDDISAADLAAVNEESIFVSDRANISSYPAFGAPVEIGDALVTAGFDIVEQANNHVFDKGITGITDTIRYWETSHPEVALLGIHDSAENAGEITTISCKDVTFSLLNYTTTVNNEPYDELPDYAVDLLRTDQVISDVKKAKEISDMTIAFLHTGKEYSTEPDTEEKTFLQLLLHQGVDIAICAHSHTLQNFETLTDDSGHQMLVYYSLGNFISTQKDPVCLLGGMADITIVRDPVSDALSIRNADLVPLVTHYNHDQNIYTVYKLSDYTEELAASHGVHAESTEPFTLETLQEQYKKVLTQDYHTLG</sequence>
<dbReference type="InterPro" id="IPR052169">
    <property type="entry name" value="CW_Biosynth-Accessory"/>
</dbReference>
<feature type="transmembrane region" description="Helical" evidence="4">
    <location>
        <begin position="34"/>
        <end position="54"/>
    </location>
</feature>
<dbReference type="InterPro" id="IPR029052">
    <property type="entry name" value="Metallo-depent_PP-like"/>
</dbReference>
<dbReference type="CDD" id="cd07381">
    <property type="entry name" value="MPP_CapA"/>
    <property type="match status" value="1"/>
</dbReference>
<dbReference type="RefSeq" id="WP_129257392.1">
    <property type="nucleotide sequence ID" value="NZ_SDKC01000001.1"/>
</dbReference>
<feature type="coiled-coil region" evidence="2">
    <location>
        <begin position="57"/>
        <end position="88"/>
    </location>
</feature>
<comment type="caution">
    <text evidence="6">The sequence shown here is derived from an EMBL/GenBank/DDBJ whole genome shotgun (WGS) entry which is preliminary data.</text>
</comment>
<evidence type="ECO:0000313" key="6">
    <source>
        <dbReference type="EMBL" id="RXS74823.1"/>
    </source>
</evidence>
<keyword evidence="4" id="KW-1133">Transmembrane helix</keyword>
<dbReference type="PANTHER" id="PTHR33393">
    <property type="entry name" value="POLYGLUTAMINE SYNTHESIS ACCESSORY PROTEIN RV0574C-RELATED"/>
    <property type="match status" value="1"/>
</dbReference>
<dbReference type="PANTHER" id="PTHR33393:SF12">
    <property type="entry name" value="CAPSULE BIOSYNTHESIS PROTEIN CAPA"/>
    <property type="match status" value="1"/>
</dbReference>
<feature type="region of interest" description="Disordered" evidence="3">
    <location>
        <begin position="1"/>
        <end position="24"/>
    </location>
</feature>
<reference evidence="6 7" key="1">
    <citation type="submission" date="2019-01" db="EMBL/GenBank/DDBJ databases">
        <title>Blautia sp. nov. KGMB01111 isolated human feces.</title>
        <authorList>
            <person name="Park J.-E."/>
            <person name="Kim J.-S."/>
            <person name="Park S.-H."/>
        </authorList>
    </citation>
    <scope>NUCLEOTIDE SEQUENCE [LARGE SCALE GENOMIC DNA]</scope>
    <source>
        <strain evidence="6 7">KGMB01111</strain>
    </source>
</reference>
<organism evidence="6 7">
    <name type="scientific">Blautia faecicola</name>
    <dbReference type="NCBI Taxonomy" id="2509240"/>
    <lineage>
        <taxon>Bacteria</taxon>
        <taxon>Bacillati</taxon>
        <taxon>Bacillota</taxon>
        <taxon>Clostridia</taxon>
        <taxon>Lachnospirales</taxon>
        <taxon>Lachnospiraceae</taxon>
        <taxon>Blautia</taxon>
    </lineage>
</organism>
<dbReference type="EMBL" id="SDKC01000001">
    <property type="protein sequence ID" value="RXS74823.1"/>
    <property type="molecule type" value="Genomic_DNA"/>
</dbReference>
<evidence type="ECO:0000256" key="3">
    <source>
        <dbReference type="SAM" id="MobiDB-lite"/>
    </source>
</evidence>